<dbReference type="OrthoDB" id="276989at2759"/>
<name>J7S4E3_NAUDC</name>
<dbReference type="PANTHER" id="PTHR13395">
    <property type="entry name" value="SISTER CHROMATID COHESION PROTEIN DCC1-RELATED"/>
    <property type="match status" value="1"/>
</dbReference>
<reference evidence="3 4" key="1">
    <citation type="journal article" date="2011" name="Proc. Natl. Acad. Sci. U.S.A.">
        <title>Evolutionary erosion of yeast sex chromosomes by mating-type switching accidents.</title>
        <authorList>
            <person name="Gordon J.L."/>
            <person name="Armisen D."/>
            <person name="Proux-Wera E."/>
            <person name="Oheigeartaigh S.S."/>
            <person name="Byrne K.P."/>
            <person name="Wolfe K.H."/>
        </authorList>
    </citation>
    <scope>NUCLEOTIDE SEQUENCE [LARGE SCALE GENOMIC DNA]</scope>
    <source>
        <strain evidence="4">ATCC 10597 / BCRC 20456 / CBS 421 / NBRC 0211 / NRRL Y-12639</strain>
    </source>
</reference>
<dbReference type="GO" id="GO:0006260">
    <property type="term" value="P:DNA replication"/>
    <property type="evidence" value="ECO:0007669"/>
    <property type="project" value="UniProtKB-KW"/>
</dbReference>
<dbReference type="EMBL" id="HE580273">
    <property type="protein sequence ID" value="CCK73406.1"/>
    <property type="molecule type" value="Genomic_DNA"/>
</dbReference>
<dbReference type="GO" id="GO:0034088">
    <property type="term" value="P:maintenance of mitotic sister chromatid cohesion"/>
    <property type="evidence" value="ECO:0007669"/>
    <property type="project" value="TreeGrafter"/>
</dbReference>
<dbReference type="STRING" id="1071378.J7S4E3"/>
<dbReference type="AlphaFoldDB" id="J7S4E3"/>
<dbReference type="GO" id="GO:0034398">
    <property type="term" value="P:telomere tethering at nuclear periphery"/>
    <property type="evidence" value="ECO:0007669"/>
    <property type="project" value="EnsemblFungi"/>
</dbReference>
<evidence type="ECO:0000313" key="3">
    <source>
        <dbReference type="EMBL" id="CCK73406.1"/>
    </source>
</evidence>
<dbReference type="OMA" id="DSESWPF"/>
<dbReference type="GeneID" id="13926886"/>
<keyword evidence="4" id="KW-1185">Reference proteome</keyword>
<gene>
    <name evidence="3" type="primary">NDAI0G04210</name>
    <name evidence="3" type="ordered locus">NDAI_0G04210</name>
</gene>
<dbReference type="RefSeq" id="XP_003980082.1">
    <property type="nucleotide sequence ID" value="XM_003980033.1"/>
</dbReference>
<dbReference type="eggNOG" id="KOG0798">
    <property type="taxonomic scope" value="Eukaryota"/>
</dbReference>
<proteinExistence type="inferred from homology"/>
<dbReference type="Proteomes" id="UP000000689">
    <property type="component" value="Chromosome 7"/>
</dbReference>
<protein>
    <recommendedName>
        <fullName evidence="5">Sister chromatid cohesion protein DCC1</fullName>
    </recommendedName>
</protein>
<evidence type="ECO:0000256" key="2">
    <source>
        <dbReference type="ARBA" id="ARBA00022705"/>
    </source>
</evidence>
<dbReference type="HOGENOM" id="CLU_034504_0_0_1"/>
<dbReference type="GO" id="GO:0000785">
    <property type="term" value="C:chromatin"/>
    <property type="evidence" value="ECO:0007669"/>
    <property type="project" value="TreeGrafter"/>
</dbReference>
<comment type="similarity">
    <text evidence="1">Belongs to the DCC1 family.</text>
</comment>
<dbReference type="InterPro" id="IPR019128">
    <property type="entry name" value="Dcc1"/>
</dbReference>
<evidence type="ECO:0000313" key="4">
    <source>
        <dbReference type="Proteomes" id="UP000000689"/>
    </source>
</evidence>
<dbReference type="GO" id="GO:0035753">
    <property type="term" value="P:maintenance of DNA trinucleotide repeats"/>
    <property type="evidence" value="ECO:0007669"/>
    <property type="project" value="EnsemblFungi"/>
</dbReference>
<dbReference type="GO" id="GO:0031390">
    <property type="term" value="C:Ctf18 RFC-like complex"/>
    <property type="evidence" value="ECO:0007669"/>
    <property type="project" value="EnsemblFungi"/>
</dbReference>
<dbReference type="KEGG" id="ndi:NDAI_0G04210"/>
<sequence length="418" mass="48476">MSINLHSQLELDTSYKLLQLTPDLLNILTNPEYKGDELKFKSLHDNGKSDVVLCSKEKTWSIKQKNHSNTVLLMKEFVPEDNENDDGEDNDRIETFNMPRPINDFLGFTKTTFEYETRLSKGEINLEMVPVYDGEKDFFDHNNTKGKKKNGKISKLQNMSELIENSCCSEKECLEQWNRLGGCEINGYVCLLSSDFLSKSLHVVLMSVMAEQLNMDQLTVDETFNAIDKDVGDGFSPYTREVVKTVLNKFGTSISKNEDKGTRDVEKYRLDTPEITKWYGILALKKYVSRSSMALDEFLIKWKSLFPPFFPCNLDIAMLRGWHFKESNLHDDIGVVDNTNDRHDTSMVRVQYISRDTLSMDPKQRFQRLFSLQSRWDMEDLWPFVEELNIRGLKPDSFVAKFARRRKVGRRVVISSRG</sequence>
<dbReference type="Pfam" id="PF09724">
    <property type="entry name" value="Dcc1"/>
    <property type="match status" value="1"/>
</dbReference>
<accession>J7S4E3</accession>
<keyword evidence="2" id="KW-0235">DNA replication</keyword>
<dbReference type="GO" id="GO:0000775">
    <property type="term" value="C:chromosome, centromeric region"/>
    <property type="evidence" value="ECO:0007669"/>
    <property type="project" value="TreeGrafter"/>
</dbReference>
<organism evidence="3 4">
    <name type="scientific">Naumovozyma dairenensis (strain ATCC 10597 / BCRC 20456 / CBS 421 / NBRC 0211 / NRRL Y-12639)</name>
    <name type="common">Saccharomyces dairenensis</name>
    <dbReference type="NCBI Taxonomy" id="1071378"/>
    <lineage>
        <taxon>Eukaryota</taxon>
        <taxon>Fungi</taxon>
        <taxon>Dikarya</taxon>
        <taxon>Ascomycota</taxon>
        <taxon>Saccharomycotina</taxon>
        <taxon>Saccharomycetes</taxon>
        <taxon>Saccharomycetales</taxon>
        <taxon>Saccharomycetaceae</taxon>
        <taxon>Naumovozyma</taxon>
    </lineage>
</organism>
<evidence type="ECO:0000256" key="1">
    <source>
        <dbReference type="ARBA" id="ARBA00007017"/>
    </source>
</evidence>
<evidence type="ECO:0008006" key="5">
    <source>
        <dbReference type="Google" id="ProtNLM"/>
    </source>
</evidence>
<dbReference type="PANTHER" id="PTHR13395:SF6">
    <property type="entry name" value="SISTER CHROMATID COHESION PROTEIN DCC1"/>
    <property type="match status" value="1"/>
</dbReference>